<evidence type="ECO:0000259" key="2">
    <source>
        <dbReference type="Pfam" id="PF22740"/>
    </source>
</evidence>
<evidence type="ECO:0000313" key="3">
    <source>
        <dbReference type="EMBL" id="KAF2658882.1"/>
    </source>
</evidence>
<evidence type="ECO:0000313" key="4">
    <source>
        <dbReference type="Proteomes" id="UP000799324"/>
    </source>
</evidence>
<dbReference type="Pfam" id="PF22740">
    <property type="entry name" value="PapZ_C"/>
    <property type="match status" value="1"/>
</dbReference>
<accession>A0A6A6TGM5</accession>
<sequence>MASDDLTDKDLALRLKRRASEASLSDDDGQVVDGKEKRQRKKLQLTNKKMAVDAEIAAIEAELAVMDADELGFVEMKKTPDPKTPAVPALPIPSKPRQTAQLEERLSSVRKDAMPAGPNSTDASNDIIHPLSIFPPFTIPRPLTPAPANAPRTLYITSFNTSLPATCSRLLGTQRSIPPSTTFLYTLSCVSWLAPQWELNKRGDGLDRRVQDQVMEDARARMNALALVNDVMACFFRGHADVSVLVGCNTGRWRSVAAVERVAKVVDGLGGRSRVRHAHL</sequence>
<dbReference type="AlphaFoldDB" id="A0A6A6TGM5"/>
<dbReference type="Proteomes" id="UP000799324">
    <property type="component" value="Unassembled WGS sequence"/>
</dbReference>
<organism evidence="3 4">
    <name type="scientific">Lophiostoma macrostomum CBS 122681</name>
    <dbReference type="NCBI Taxonomy" id="1314788"/>
    <lineage>
        <taxon>Eukaryota</taxon>
        <taxon>Fungi</taxon>
        <taxon>Dikarya</taxon>
        <taxon>Ascomycota</taxon>
        <taxon>Pezizomycotina</taxon>
        <taxon>Dothideomycetes</taxon>
        <taxon>Pleosporomycetidae</taxon>
        <taxon>Pleosporales</taxon>
        <taxon>Lophiostomataceae</taxon>
        <taxon>Lophiostoma</taxon>
    </lineage>
</organism>
<name>A0A6A6TGM5_9PLEO</name>
<feature type="compositionally biased region" description="Pro residues" evidence="1">
    <location>
        <begin position="82"/>
        <end position="94"/>
    </location>
</feature>
<dbReference type="InterPro" id="IPR053931">
    <property type="entry name" value="RapZ_C"/>
</dbReference>
<protein>
    <recommendedName>
        <fullName evidence="2">RapZ C-terminal domain-containing protein</fullName>
    </recommendedName>
</protein>
<feature type="region of interest" description="Disordered" evidence="1">
    <location>
        <begin position="79"/>
        <end position="105"/>
    </location>
</feature>
<gene>
    <name evidence="3" type="ORF">K491DRAFT_236354</name>
</gene>
<reference evidence="3" key="1">
    <citation type="journal article" date="2020" name="Stud. Mycol.">
        <title>101 Dothideomycetes genomes: a test case for predicting lifestyles and emergence of pathogens.</title>
        <authorList>
            <person name="Haridas S."/>
            <person name="Albert R."/>
            <person name="Binder M."/>
            <person name="Bloem J."/>
            <person name="Labutti K."/>
            <person name="Salamov A."/>
            <person name="Andreopoulos B."/>
            <person name="Baker S."/>
            <person name="Barry K."/>
            <person name="Bills G."/>
            <person name="Bluhm B."/>
            <person name="Cannon C."/>
            <person name="Castanera R."/>
            <person name="Culley D."/>
            <person name="Daum C."/>
            <person name="Ezra D."/>
            <person name="Gonzalez J."/>
            <person name="Henrissat B."/>
            <person name="Kuo A."/>
            <person name="Liang C."/>
            <person name="Lipzen A."/>
            <person name="Lutzoni F."/>
            <person name="Magnuson J."/>
            <person name="Mondo S."/>
            <person name="Nolan M."/>
            <person name="Ohm R."/>
            <person name="Pangilinan J."/>
            <person name="Park H.-J."/>
            <person name="Ramirez L."/>
            <person name="Alfaro M."/>
            <person name="Sun H."/>
            <person name="Tritt A."/>
            <person name="Yoshinaga Y."/>
            <person name="Zwiers L.-H."/>
            <person name="Turgeon B."/>
            <person name="Goodwin S."/>
            <person name="Spatafora J."/>
            <person name="Crous P."/>
            <person name="Grigoriev I."/>
        </authorList>
    </citation>
    <scope>NUCLEOTIDE SEQUENCE</scope>
    <source>
        <strain evidence="3">CBS 122681</strain>
    </source>
</reference>
<dbReference type="EMBL" id="MU004311">
    <property type="protein sequence ID" value="KAF2658882.1"/>
    <property type="molecule type" value="Genomic_DNA"/>
</dbReference>
<feature type="domain" description="RapZ C-terminal" evidence="2">
    <location>
        <begin position="201"/>
        <end position="279"/>
    </location>
</feature>
<proteinExistence type="predicted"/>
<evidence type="ECO:0000256" key="1">
    <source>
        <dbReference type="SAM" id="MobiDB-lite"/>
    </source>
</evidence>
<keyword evidence="4" id="KW-1185">Reference proteome</keyword>
<feature type="region of interest" description="Disordered" evidence="1">
    <location>
        <begin position="19"/>
        <end position="43"/>
    </location>
</feature>